<feature type="compositionally biased region" description="Low complexity" evidence="1">
    <location>
        <begin position="16"/>
        <end position="34"/>
    </location>
</feature>
<dbReference type="KEGG" id="nani:NCTC12227_01668"/>
<organism evidence="2 3">
    <name type="scientific">Neisseria animaloris</name>
    <dbReference type="NCBI Taxonomy" id="326522"/>
    <lineage>
        <taxon>Bacteria</taxon>
        <taxon>Pseudomonadati</taxon>
        <taxon>Pseudomonadota</taxon>
        <taxon>Betaproteobacteria</taxon>
        <taxon>Neisseriales</taxon>
        <taxon>Neisseriaceae</taxon>
        <taxon>Neisseria</taxon>
    </lineage>
</organism>
<dbReference type="AlphaFoldDB" id="A0A448UDE3"/>
<accession>A0A448UDE3</accession>
<evidence type="ECO:0000256" key="1">
    <source>
        <dbReference type="SAM" id="MobiDB-lite"/>
    </source>
</evidence>
<sequence length="185" mass="19570">MASIGLAACSQQAETSVPADSSAEAPSSSAAVSAPAADAVQTLTSSDGKISIVVQGSQFEDAIQDGAARPEGITAEELTMMQHDESSNILLYIVNLGTPRTDAKNYFNNLKNALKTAEGLSEVQTGVATENRMNYRFAQNDSQGNLLRENCISIYETNLYNVCASSNTASQDELAAILKEVNLVK</sequence>
<evidence type="ECO:0000313" key="2">
    <source>
        <dbReference type="EMBL" id="VEJ21901.1"/>
    </source>
</evidence>
<dbReference type="EMBL" id="LR134516">
    <property type="protein sequence ID" value="VEJ21901.1"/>
    <property type="molecule type" value="Genomic_DNA"/>
</dbReference>
<gene>
    <name evidence="2" type="ORF">NCTC12227_01668</name>
</gene>
<keyword evidence="3" id="KW-1185">Reference proteome</keyword>
<proteinExistence type="predicted"/>
<evidence type="ECO:0000313" key="3">
    <source>
        <dbReference type="Proteomes" id="UP000268229"/>
    </source>
</evidence>
<reference evidence="2 3" key="1">
    <citation type="submission" date="2018-12" db="EMBL/GenBank/DDBJ databases">
        <authorList>
            <consortium name="Pathogen Informatics"/>
        </authorList>
    </citation>
    <scope>NUCLEOTIDE SEQUENCE [LARGE SCALE GENOMIC DNA]</scope>
    <source>
        <strain evidence="2 3">NCTC12227</strain>
    </source>
</reference>
<name>A0A448UDE3_9NEIS</name>
<protein>
    <submittedName>
        <fullName evidence="2">Uncharacterized protein</fullName>
    </submittedName>
</protein>
<feature type="region of interest" description="Disordered" evidence="1">
    <location>
        <begin position="1"/>
        <end position="34"/>
    </location>
</feature>
<dbReference type="Proteomes" id="UP000268229">
    <property type="component" value="Chromosome"/>
</dbReference>